<evidence type="ECO:0000256" key="7">
    <source>
        <dbReference type="ARBA" id="ARBA00023277"/>
    </source>
</evidence>
<dbReference type="SFLD" id="SFLDS00003">
    <property type="entry name" value="Haloacid_Dehalogenase"/>
    <property type="match status" value="1"/>
</dbReference>
<comment type="catalytic activity">
    <reaction evidence="8">
        <text>beta-D-glucose 1-phosphate = beta-D-glucose 6-phosphate</text>
        <dbReference type="Rhea" id="RHEA:20113"/>
        <dbReference type="ChEBI" id="CHEBI:57684"/>
        <dbReference type="ChEBI" id="CHEBI:58247"/>
        <dbReference type="EC" id="5.4.2.6"/>
    </reaction>
</comment>
<dbReference type="SFLD" id="SFLDG01135">
    <property type="entry name" value="C1.5.6:_HAD__Beta-PGM__Phospha"/>
    <property type="match status" value="1"/>
</dbReference>
<evidence type="ECO:0000256" key="5">
    <source>
        <dbReference type="ARBA" id="ARBA00022842"/>
    </source>
</evidence>
<evidence type="ECO:0000256" key="6">
    <source>
        <dbReference type="ARBA" id="ARBA00023235"/>
    </source>
</evidence>
<keyword evidence="12" id="KW-1185">Reference proteome</keyword>
<dbReference type="Proteomes" id="UP001595772">
    <property type="component" value="Unassembled WGS sequence"/>
</dbReference>
<dbReference type="PANTHER" id="PTHR46193:SF18">
    <property type="entry name" value="HEXITOL PHOSPHATASE B"/>
    <property type="match status" value="1"/>
</dbReference>
<dbReference type="NCBIfam" id="TIGR01990">
    <property type="entry name" value="bPGM"/>
    <property type="match status" value="1"/>
</dbReference>
<dbReference type="InterPro" id="IPR036412">
    <property type="entry name" value="HAD-like_sf"/>
</dbReference>
<dbReference type="InterPro" id="IPR006439">
    <property type="entry name" value="HAD-SF_hydro_IA"/>
</dbReference>
<evidence type="ECO:0000256" key="10">
    <source>
        <dbReference type="ARBA" id="ARBA00044991"/>
    </source>
</evidence>
<dbReference type="EC" id="5.4.2.6" evidence="9"/>
<sequence length="224" mass="24621">MKAVIFDLDGVITDTAEFHFQAWRNMANSIHIDFDREFNEELKGISRMDSLNKILDYGGVIDNYSDEQKEELADSKNNEYVSLLSELKPEHIYPGIKKLLDALKENDIKIGLASASKNGPTILDRLGITNYFDVIVNPALIENGKPAPDIFLKAALDLGVTPEECIGIEDAEAGIKAIKDANMFAVGVGTVDVMKKAGADIVLENTKELVFSSLLDAFKQTSPL</sequence>
<dbReference type="PANTHER" id="PTHR46193">
    <property type="entry name" value="6-PHOSPHOGLUCONATE PHOSPHATASE"/>
    <property type="match status" value="1"/>
</dbReference>
<dbReference type="NCBIfam" id="TIGR01509">
    <property type="entry name" value="HAD-SF-IA-v3"/>
    <property type="match status" value="1"/>
</dbReference>
<dbReference type="Gene3D" id="3.40.50.1000">
    <property type="entry name" value="HAD superfamily/HAD-like"/>
    <property type="match status" value="1"/>
</dbReference>
<dbReference type="CDD" id="cd02598">
    <property type="entry name" value="HAD_BPGM"/>
    <property type="match status" value="1"/>
</dbReference>
<organism evidence="11 12">
    <name type="scientific">Oceanobacillus longus</name>
    <dbReference type="NCBI Taxonomy" id="930120"/>
    <lineage>
        <taxon>Bacteria</taxon>
        <taxon>Bacillati</taxon>
        <taxon>Bacillota</taxon>
        <taxon>Bacilli</taxon>
        <taxon>Bacillales</taxon>
        <taxon>Bacillaceae</taxon>
        <taxon>Oceanobacillus</taxon>
    </lineage>
</organism>
<dbReference type="NCBIfam" id="TIGR02009">
    <property type="entry name" value="PGMB-YQAB-SF"/>
    <property type="match status" value="1"/>
</dbReference>
<dbReference type="Gene3D" id="1.10.150.240">
    <property type="entry name" value="Putative phosphatase, domain 2"/>
    <property type="match status" value="1"/>
</dbReference>
<reference evidence="12" key="1">
    <citation type="journal article" date="2019" name="Int. J. Syst. Evol. Microbiol.">
        <title>The Global Catalogue of Microorganisms (GCM) 10K type strain sequencing project: providing services to taxonomists for standard genome sequencing and annotation.</title>
        <authorList>
            <consortium name="The Broad Institute Genomics Platform"/>
            <consortium name="The Broad Institute Genome Sequencing Center for Infectious Disease"/>
            <person name="Wu L."/>
            <person name="Ma J."/>
        </authorList>
    </citation>
    <scope>NUCLEOTIDE SEQUENCE [LARGE SCALE GENOMIC DNA]</scope>
    <source>
        <strain evidence="12">IBRC-M 10703</strain>
    </source>
</reference>
<dbReference type="RefSeq" id="WP_379497809.1">
    <property type="nucleotide sequence ID" value="NZ_JBHSAO010000011.1"/>
</dbReference>
<dbReference type="InterPro" id="IPR023214">
    <property type="entry name" value="HAD_sf"/>
</dbReference>
<evidence type="ECO:0000256" key="8">
    <source>
        <dbReference type="ARBA" id="ARBA00044926"/>
    </source>
</evidence>
<keyword evidence="6 11" id="KW-0413">Isomerase</keyword>
<evidence type="ECO:0000313" key="12">
    <source>
        <dbReference type="Proteomes" id="UP001595772"/>
    </source>
</evidence>
<dbReference type="InterPro" id="IPR051600">
    <property type="entry name" value="Beta-PGM-like"/>
</dbReference>
<keyword evidence="3" id="KW-0597">Phosphoprotein</keyword>
<keyword evidence="7" id="KW-0119">Carbohydrate metabolism</keyword>
<evidence type="ECO:0000256" key="3">
    <source>
        <dbReference type="ARBA" id="ARBA00022553"/>
    </source>
</evidence>
<name>A0ABV8H4P4_9BACI</name>
<keyword evidence="5" id="KW-0460">Magnesium</keyword>
<evidence type="ECO:0000256" key="1">
    <source>
        <dbReference type="ARBA" id="ARBA00001946"/>
    </source>
</evidence>
<dbReference type="SFLD" id="SFLDG01129">
    <property type="entry name" value="C1.5:_HAD__Beta-PGM__Phosphata"/>
    <property type="match status" value="1"/>
</dbReference>
<accession>A0ABV8H4P4</accession>
<comment type="caution">
    <text evidence="11">The sequence shown here is derived from an EMBL/GenBank/DDBJ whole genome shotgun (WGS) entry which is preliminary data.</text>
</comment>
<gene>
    <name evidence="11" type="primary">pgmB</name>
    <name evidence="11" type="ORF">ACFOUV_15730</name>
</gene>
<dbReference type="InterPro" id="IPR010976">
    <property type="entry name" value="B-phosphoglucomutase_hydrolase"/>
</dbReference>
<evidence type="ECO:0000256" key="2">
    <source>
        <dbReference type="ARBA" id="ARBA00006171"/>
    </source>
</evidence>
<evidence type="ECO:0000313" key="11">
    <source>
        <dbReference type="EMBL" id="MFC4025246.1"/>
    </source>
</evidence>
<dbReference type="InterPro" id="IPR023198">
    <property type="entry name" value="PGP-like_dom2"/>
</dbReference>
<proteinExistence type="inferred from homology"/>
<dbReference type="SFLD" id="SFLDF00046">
    <property type="entry name" value="beta-phosphoglucomutase"/>
    <property type="match status" value="1"/>
</dbReference>
<comment type="cofactor">
    <cofactor evidence="1">
        <name>Mg(2+)</name>
        <dbReference type="ChEBI" id="CHEBI:18420"/>
    </cofactor>
</comment>
<dbReference type="SUPFAM" id="SSF56784">
    <property type="entry name" value="HAD-like"/>
    <property type="match status" value="1"/>
</dbReference>
<dbReference type="EMBL" id="JBHSAO010000011">
    <property type="protein sequence ID" value="MFC4025246.1"/>
    <property type="molecule type" value="Genomic_DNA"/>
</dbReference>
<comment type="similarity">
    <text evidence="2">Belongs to the HAD-like hydrolase superfamily. CbbY/CbbZ/Gph/YieH family.</text>
</comment>
<keyword evidence="4" id="KW-0479">Metal-binding</keyword>
<protein>
    <recommendedName>
        <fullName evidence="10">Beta-phosphoglucomutase</fullName>
        <ecNumber evidence="9">5.4.2.6</ecNumber>
    </recommendedName>
</protein>
<evidence type="ECO:0000256" key="4">
    <source>
        <dbReference type="ARBA" id="ARBA00022723"/>
    </source>
</evidence>
<dbReference type="GO" id="GO:0008801">
    <property type="term" value="F:beta-phosphoglucomutase activity"/>
    <property type="evidence" value="ECO:0007669"/>
    <property type="project" value="UniProtKB-EC"/>
</dbReference>
<evidence type="ECO:0000256" key="9">
    <source>
        <dbReference type="ARBA" id="ARBA00044968"/>
    </source>
</evidence>
<dbReference type="InterPro" id="IPR010972">
    <property type="entry name" value="Beta-PGM"/>
</dbReference>
<dbReference type="Pfam" id="PF00702">
    <property type="entry name" value="Hydrolase"/>
    <property type="match status" value="1"/>
</dbReference>